<dbReference type="PROSITE" id="PS50007">
    <property type="entry name" value="PIPLC_X_DOMAIN"/>
    <property type="match status" value="1"/>
</dbReference>
<dbReference type="InterPro" id="IPR051057">
    <property type="entry name" value="PI-PLC_domain"/>
</dbReference>
<sequence length="394" mass="43358">MPWMTDLFYDPALEGAPLGPFQNRSLHQITLPGTHDSGCYRDQRISNVYSATQTQDIFQQLAGGVRYFDLRPCARGTEFWTYHGQFYWGGELTGADGILQQIKDYFDSLAPTDRELVILNVSHFYKFTNLLHANLVAAIQATLGPYLVEYTQSNIDLCNCPYWQLLSTPPIANGPPPGAVAGAVLRSRVLVLYDGALDTPQEAYVMGLPFTAPPNGIPGFFVVAPKYAAPANPIELFDQYSNLGRVEDGYVLSGIRTDQLNKLRNRQNFAYTTQPFNPGNWTANAVGGVAGTLHLLSWTLTPQFSLTLTGTWDPLEAAQQIANPLLLNLFCGANRGWNGVCYNAAADPQINIIYVDDYDSTKHQNAGSPWNGMAIPVAIAARMNVGPVGERNTW</sequence>
<comment type="caution">
    <text evidence="1">The sequence shown here is derived from an EMBL/GenBank/DDBJ whole genome shotgun (WGS) entry which is preliminary data.</text>
</comment>
<evidence type="ECO:0000313" key="2">
    <source>
        <dbReference type="Proteomes" id="UP001152876"/>
    </source>
</evidence>
<evidence type="ECO:0000313" key="1">
    <source>
        <dbReference type="EMBL" id="MDG5974504.1"/>
    </source>
</evidence>
<dbReference type="Proteomes" id="UP001152876">
    <property type="component" value="Unassembled WGS sequence"/>
</dbReference>
<protein>
    <recommendedName>
        <fullName evidence="3">Phosphatidylinositol diacylglycerol-lyase</fullName>
    </recommendedName>
</protein>
<evidence type="ECO:0008006" key="3">
    <source>
        <dbReference type="Google" id="ProtNLM"/>
    </source>
</evidence>
<dbReference type="GO" id="GO:0006629">
    <property type="term" value="P:lipid metabolic process"/>
    <property type="evidence" value="ECO:0007669"/>
    <property type="project" value="InterPro"/>
</dbReference>
<name>A0A9X4NQ39_9BURK</name>
<dbReference type="InterPro" id="IPR017946">
    <property type="entry name" value="PLC-like_Pdiesterase_TIM-brl"/>
</dbReference>
<dbReference type="SUPFAM" id="SSF51695">
    <property type="entry name" value="PLC-like phosphodiesterases"/>
    <property type="match status" value="1"/>
</dbReference>
<keyword evidence="2" id="KW-1185">Reference proteome</keyword>
<proteinExistence type="predicted"/>
<dbReference type="PANTHER" id="PTHR13593:SF113">
    <property type="entry name" value="SI:DKEY-266F7.9"/>
    <property type="match status" value="1"/>
</dbReference>
<organism evidence="1 2">
    <name type="scientific">Hydrogenophaga taeniospiralis CCUG 15921</name>
    <dbReference type="NCBI Taxonomy" id="1281780"/>
    <lineage>
        <taxon>Bacteria</taxon>
        <taxon>Pseudomonadati</taxon>
        <taxon>Pseudomonadota</taxon>
        <taxon>Betaproteobacteria</taxon>
        <taxon>Burkholderiales</taxon>
        <taxon>Comamonadaceae</taxon>
        <taxon>Hydrogenophaga</taxon>
    </lineage>
</organism>
<gene>
    <name evidence="1" type="ORF">H010_04527</name>
</gene>
<dbReference type="RefSeq" id="WP_068173315.1">
    <property type="nucleotide sequence ID" value="NZ_AOGK01000003.1"/>
</dbReference>
<dbReference type="GO" id="GO:0008081">
    <property type="term" value="F:phosphoric diester hydrolase activity"/>
    <property type="evidence" value="ECO:0007669"/>
    <property type="project" value="InterPro"/>
</dbReference>
<dbReference type="EMBL" id="AOGK01000003">
    <property type="protein sequence ID" value="MDG5974504.1"/>
    <property type="molecule type" value="Genomic_DNA"/>
</dbReference>
<reference evidence="1" key="1">
    <citation type="submission" date="2013-01" db="EMBL/GenBank/DDBJ databases">
        <title>Genome draft of Hydrogenophaga taeniospiralis 2K1.</title>
        <authorList>
            <person name="Gomila M."/>
            <person name="Lalucat J."/>
        </authorList>
    </citation>
    <scope>NUCLEOTIDE SEQUENCE</scope>
    <source>
        <strain evidence="1">CCUG 15921</strain>
    </source>
</reference>
<accession>A0A9X4NQ39</accession>
<dbReference type="Gene3D" id="3.20.20.190">
    <property type="entry name" value="Phosphatidylinositol (PI) phosphodiesterase"/>
    <property type="match status" value="1"/>
</dbReference>
<dbReference type="AlphaFoldDB" id="A0A9X4NQ39"/>
<dbReference type="PANTHER" id="PTHR13593">
    <property type="match status" value="1"/>
</dbReference>